<dbReference type="EMBL" id="CP037900">
    <property type="protein sequence ID" value="QBP11159.1"/>
    <property type="molecule type" value="Genomic_DNA"/>
</dbReference>
<dbReference type="SUPFAM" id="SSF102114">
    <property type="entry name" value="Radical SAM enzymes"/>
    <property type="match status" value="1"/>
</dbReference>
<name>A0A132HG44_9BURK</name>
<keyword evidence="2" id="KW-0004">4Fe-4S</keyword>
<dbReference type="SFLD" id="SFLDG01386">
    <property type="entry name" value="main_SPASM_domain-containing"/>
    <property type="match status" value="1"/>
</dbReference>
<evidence type="ECO:0000259" key="10">
    <source>
        <dbReference type="PROSITE" id="PS51918"/>
    </source>
</evidence>
<evidence type="ECO:0000256" key="6">
    <source>
        <dbReference type="ARBA" id="ARBA00023014"/>
    </source>
</evidence>
<dbReference type="PIRSF" id="PIRSF037420">
    <property type="entry name" value="PQQ_syn_pqqE"/>
    <property type="match status" value="1"/>
</dbReference>
<dbReference type="PANTHER" id="PTHR11228:SF7">
    <property type="entry name" value="PQQA PEPTIDE CYCLASE"/>
    <property type="match status" value="1"/>
</dbReference>
<dbReference type="RefSeq" id="WP_017511756.1">
    <property type="nucleotide sequence ID" value="NZ_CP026544.1"/>
</dbReference>
<evidence type="ECO:0000256" key="8">
    <source>
        <dbReference type="ARBA" id="ARBA00056787"/>
    </source>
</evidence>
<keyword evidence="4" id="KW-0479">Metal-binding</keyword>
<dbReference type="InterPro" id="IPR034480">
    <property type="entry name" value="Heme_synthase-like"/>
</dbReference>
<keyword evidence="3" id="KW-0949">S-adenosyl-L-methionine</keyword>
<reference evidence="11 12" key="1">
    <citation type="submission" date="2019-03" db="EMBL/GenBank/DDBJ databases">
        <title>Comparative insights into the high quality Complete genome sequence of highly metal resistant Cupriavidus metallidurans strain BS1 isolated from a gold-copper mine.</title>
        <authorList>
            <person name="Mazhar H.S."/>
            <person name="Rensing C."/>
        </authorList>
    </citation>
    <scope>NUCLEOTIDE SEQUENCE [LARGE SCALE GENOMIC DNA]</scope>
    <source>
        <strain evidence="11 12">BS1</strain>
    </source>
</reference>
<comment type="function">
    <text evidence="8">Involved in heme d1 biosynthesis. Radical SAM enzyme that catalyzes the removal of two propionate side chains from the intermediate 12,18-didecarboxysiroheme (DDSH) and may introduce the keto functions on rings A and B, yielding the heme d1 precursor dihydro-heme d1.</text>
</comment>
<evidence type="ECO:0000256" key="9">
    <source>
        <dbReference type="ARBA" id="ARBA00073867"/>
    </source>
</evidence>
<dbReference type="GO" id="GO:0051539">
    <property type="term" value="F:4 iron, 4 sulfur cluster binding"/>
    <property type="evidence" value="ECO:0007669"/>
    <property type="project" value="UniProtKB-KW"/>
</dbReference>
<dbReference type="OrthoDB" id="9782387at2"/>
<comment type="cofactor">
    <cofactor evidence="1">
        <name>[4Fe-4S] cluster</name>
        <dbReference type="ChEBI" id="CHEBI:49883"/>
    </cofactor>
</comment>
<accession>A0A132HG44</accession>
<comment type="similarity">
    <text evidence="7">Belongs to the radical SAM superfamily.</text>
</comment>
<dbReference type="FunFam" id="3.20.20.70:FF:000188">
    <property type="entry name" value="Mycofactocin radical SAM maturase MftC"/>
    <property type="match status" value="1"/>
</dbReference>
<dbReference type="GO" id="GO:0003824">
    <property type="term" value="F:catalytic activity"/>
    <property type="evidence" value="ECO:0007669"/>
    <property type="project" value="InterPro"/>
</dbReference>
<dbReference type="SFLD" id="SFLDG01067">
    <property type="entry name" value="SPASM/twitch_domain_containing"/>
    <property type="match status" value="1"/>
</dbReference>
<dbReference type="GO" id="GO:0006783">
    <property type="term" value="P:heme biosynthetic process"/>
    <property type="evidence" value="ECO:0007669"/>
    <property type="project" value="TreeGrafter"/>
</dbReference>
<gene>
    <name evidence="11" type="primary">nirJ</name>
    <name evidence="11" type="ORF">DDF84_016045</name>
</gene>
<keyword evidence="5" id="KW-0408">Iron</keyword>
<dbReference type="Pfam" id="PF04055">
    <property type="entry name" value="Radical_SAM"/>
    <property type="match status" value="1"/>
</dbReference>
<evidence type="ECO:0000256" key="5">
    <source>
        <dbReference type="ARBA" id="ARBA00023004"/>
    </source>
</evidence>
<evidence type="ECO:0000313" key="11">
    <source>
        <dbReference type="EMBL" id="QBP11159.1"/>
    </source>
</evidence>
<protein>
    <recommendedName>
        <fullName evidence="9">Pre-heme d1 synthase</fullName>
    </recommendedName>
</protein>
<evidence type="ECO:0000256" key="7">
    <source>
        <dbReference type="ARBA" id="ARBA00023462"/>
    </source>
</evidence>
<dbReference type="NCBIfam" id="TIGR04051">
    <property type="entry name" value="rSAM_NirJ"/>
    <property type="match status" value="1"/>
</dbReference>
<evidence type="ECO:0000313" key="12">
    <source>
        <dbReference type="Proteomes" id="UP000253772"/>
    </source>
</evidence>
<evidence type="ECO:0000256" key="3">
    <source>
        <dbReference type="ARBA" id="ARBA00022691"/>
    </source>
</evidence>
<keyword evidence="6" id="KW-0411">Iron-sulfur</keyword>
<dbReference type="SFLD" id="SFLDS00029">
    <property type="entry name" value="Radical_SAM"/>
    <property type="match status" value="1"/>
</dbReference>
<dbReference type="AlphaFoldDB" id="A0A132HG44"/>
<dbReference type="InterPro" id="IPR023992">
    <property type="entry name" value="HemeD1_Synth_NirJ"/>
</dbReference>
<dbReference type="InterPro" id="IPR013785">
    <property type="entry name" value="Aldolase_TIM"/>
</dbReference>
<evidence type="ECO:0000256" key="4">
    <source>
        <dbReference type="ARBA" id="ARBA00022723"/>
    </source>
</evidence>
<evidence type="ECO:0000256" key="2">
    <source>
        <dbReference type="ARBA" id="ARBA00022485"/>
    </source>
</evidence>
<dbReference type="InterPro" id="IPR017200">
    <property type="entry name" value="PqqE-like"/>
</dbReference>
<dbReference type="SFLD" id="SFLDF00393">
    <property type="entry name" value="heme_D1_biosynthesis_(NirJ-lik"/>
    <property type="match status" value="1"/>
</dbReference>
<dbReference type="InterPro" id="IPR058240">
    <property type="entry name" value="rSAM_sf"/>
</dbReference>
<proteinExistence type="inferred from homology"/>
<dbReference type="CDD" id="cd01335">
    <property type="entry name" value="Radical_SAM"/>
    <property type="match status" value="1"/>
</dbReference>
<dbReference type="InterPro" id="IPR007197">
    <property type="entry name" value="rSAM"/>
</dbReference>
<dbReference type="InterPro" id="IPR006638">
    <property type="entry name" value="Elp3/MiaA/NifB-like_rSAM"/>
</dbReference>
<dbReference type="PANTHER" id="PTHR11228">
    <property type="entry name" value="RADICAL SAM DOMAIN PROTEIN"/>
    <property type="match status" value="1"/>
</dbReference>
<feature type="domain" description="Radical SAM core" evidence="10">
    <location>
        <begin position="22"/>
        <end position="238"/>
    </location>
</feature>
<dbReference type="Proteomes" id="UP000253772">
    <property type="component" value="Chromosome c1"/>
</dbReference>
<dbReference type="CDD" id="cd21123">
    <property type="entry name" value="SPASM_MftC-like"/>
    <property type="match status" value="1"/>
</dbReference>
<organism evidence="11 12">
    <name type="scientific">Cupriavidus metallidurans</name>
    <dbReference type="NCBI Taxonomy" id="119219"/>
    <lineage>
        <taxon>Bacteria</taxon>
        <taxon>Pseudomonadati</taxon>
        <taxon>Pseudomonadota</taxon>
        <taxon>Betaproteobacteria</taxon>
        <taxon>Burkholderiales</taxon>
        <taxon>Burkholderiaceae</taxon>
        <taxon>Cupriavidus</taxon>
    </lineage>
</organism>
<dbReference type="SFLD" id="SFLDG01385">
    <property type="entry name" value="heme_carboxy_lyase_like"/>
    <property type="match status" value="1"/>
</dbReference>
<sequence>MFRLSRFMEALRDGGSVPPPRRASGPVVIWNLVRRCNLNCKHCYSTSADTDFKGELSTGEVMAVLDQLKAARVPALILSGGEPLLRPDLYEIAARARELGFHLSLSSNGTLLDAAHAARLAAAGFDYVGVSLDGIEATHDRFRRMNGAFTQAIAGLRIARDAGLRVGVRMTLTEANAAELPSVVALAEAEGIDKFYLSHFNYAGRGRSHRNDDARHAGTRAAVEWLFEHVWARAQQGSAGDFVTGNNDADGVFLLYWIARQWPERVADMRERLVNWGGNATGVGVANIDNLGNVHPDTMWWQLSLGNVRERPFGEIWADRSHPLMRGLAARPRPLQGRCATCLHRDICNGNTRARAYAISGNPWAQDPGCYLSDAEISAQPNLETMT</sequence>
<dbReference type="InterPro" id="IPR050377">
    <property type="entry name" value="Radical_SAM_PqqE_MftC-like"/>
</dbReference>
<dbReference type="PROSITE" id="PS51918">
    <property type="entry name" value="RADICAL_SAM"/>
    <property type="match status" value="1"/>
</dbReference>
<dbReference type="Gene3D" id="3.20.20.70">
    <property type="entry name" value="Aldolase class I"/>
    <property type="match status" value="1"/>
</dbReference>
<evidence type="ECO:0000256" key="1">
    <source>
        <dbReference type="ARBA" id="ARBA00001966"/>
    </source>
</evidence>
<dbReference type="GO" id="GO:0046872">
    <property type="term" value="F:metal ion binding"/>
    <property type="evidence" value="ECO:0007669"/>
    <property type="project" value="UniProtKB-KW"/>
</dbReference>
<dbReference type="SMART" id="SM00729">
    <property type="entry name" value="Elp3"/>
    <property type="match status" value="1"/>
</dbReference>